<dbReference type="InterPro" id="IPR013083">
    <property type="entry name" value="Znf_RING/FYVE/PHD"/>
</dbReference>
<protein>
    <submittedName>
        <fullName evidence="1">RING/FYVE/PHD zinc finger protein, putative</fullName>
    </submittedName>
</protein>
<dbReference type="Proteomes" id="UP000002051">
    <property type="component" value="Chromosome 6"/>
</dbReference>
<organism evidence="1 3">
    <name type="scientific">Medicago truncatula</name>
    <name type="common">Barrel medic</name>
    <name type="synonym">Medicago tribuloides</name>
    <dbReference type="NCBI Taxonomy" id="3880"/>
    <lineage>
        <taxon>Eukaryota</taxon>
        <taxon>Viridiplantae</taxon>
        <taxon>Streptophyta</taxon>
        <taxon>Embryophyta</taxon>
        <taxon>Tracheophyta</taxon>
        <taxon>Spermatophyta</taxon>
        <taxon>Magnoliopsida</taxon>
        <taxon>eudicotyledons</taxon>
        <taxon>Gunneridae</taxon>
        <taxon>Pentapetalae</taxon>
        <taxon>rosids</taxon>
        <taxon>fabids</taxon>
        <taxon>Fabales</taxon>
        <taxon>Fabaceae</taxon>
        <taxon>Papilionoideae</taxon>
        <taxon>50 kb inversion clade</taxon>
        <taxon>NPAAA clade</taxon>
        <taxon>Hologalegina</taxon>
        <taxon>IRL clade</taxon>
        <taxon>Trifolieae</taxon>
        <taxon>Medicago</taxon>
    </lineage>
</organism>
<dbReference type="EnsemblPlants" id="AES75890">
    <property type="protein sequence ID" value="AES75890"/>
    <property type="gene ID" value="MTR_6g061000"/>
</dbReference>
<evidence type="ECO:0000313" key="1">
    <source>
        <dbReference type="EMBL" id="AES75890.1"/>
    </source>
</evidence>
<keyword evidence="3" id="KW-1185">Reference proteome</keyword>
<reference evidence="1 3" key="1">
    <citation type="journal article" date="2011" name="Nature">
        <title>The Medicago genome provides insight into the evolution of rhizobial symbioses.</title>
        <authorList>
            <person name="Young N.D."/>
            <person name="Debelle F."/>
            <person name="Oldroyd G.E."/>
            <person name="Geurts R."/>
            <person name="Cannon S.B."/>
            <person name="Udvardi M.K."/>
            <person name="Benedito V.A."/>
            <person name="Mayer K.F."/>
            <person name="Gouzy J."/>
            <person name="Schoof H."/>
            <person name="Van de Peer Y."/>
            <person name="Proost S."/>
            <person name="Cook D.R."/>
            <person name="Meyers B.C."/>
            <person name="Spannagl M."/>
            <person name="Cheung F."/>
            <person name="De Mita S."/>
            <person name="Krishnakumar V."/>
            <person name="Gundlach H."/>
            <person name="Zhou S."/>
            <person name="Mudge J."/>
            <person name="Bharti A.K."/>
            <person name="Murray J.D."/>
            <person name="Naoumkina M.A."/>
            <person name="Rosen B."/>
            <person name="Silverstein K.A."/>
            <person name="Tang H."/>
            <person name="Rombauts S."/>
            <person name="Zhao P.X."/>
            <person name="Zhou P."/>
            <person name="Barbe V."/>
            <person name="Bardou P."/>
            <person name="Bechner M."/>
            <person name="Bellec A."/>
            <person name="Berger A."/>
            <person name="Berges H."/>
            <person name="Bidwell S."/>
            <person name="Bisseling T."/>
            <person name="Choisne N."/>
            <person name="Couloux A."/>
            <person name="Denny R."/>
            <person name="Deshpande S."/>
            <person name="Dai X."/>
            <person name="Doyle J.J."/>
            <person name="Dudez A.M."/>
            <person name="Farmer A.D."/>
            <person name="Fouteau S."/>
            <person name="Franken C."/>
            <person name="Gibelin C."/>
            <person name="Gish J."/>
            <person name="Goldstein S."/>
            <person name="Gonzalez A.J."/>
            <person name="Green P.J."/>
            <person name="Hallab A."/>
            <person name="Hartog M."/>
            <person name="Hua A."/>
            <person name="Humphray S.J."/>
            <person name="Jeong D.H."/>
            <person name="Jing Y."/>
            <person name="Jocker A."/>
            <person name="Kenton S.M."/>
            <person name="Kim D.J."/>
            <person name="Klee K."/>
            <person name="Lai H."/>
            <person name="Lang C."/>
            <person name="Lin S."/>
            <person name="Macmil S.L."/>
            <person name="Magdelenat G."/>
            <person name="Matthews L."/>
            <person name="McCorrison J."/>
            <person name="Monaghan E.L."/>
            <person name="Mun J.H."/>
            <person name="Najar F.Z."/>
            <person name="Nicholson C."/>
            <person name="Noirot C."/>
            <person name="O'Bleness M."/>
            <person name="Paule C.R."/>
            <person name="Poulain J."/>
            <person name="Prion F."/>
            <person name="Qin B."/>
            <person name="Qu C."/>
            <person name="Retzel E.F."/>
            <person name="Riddle C."/>
            <person name="Sallet E."/>
            <person name="Samain S."/>
            <person name="Samson N."/>
            <person name="Sanders I."/>
            <person name="Saurat O."/>
            <person name="Scarpelli C."/>
            <person name="Schiex T."/>
            <person name="Segurens B."/>
            <person name="Severin A.J."/>
            <person name="Sherrier D.J."/>
            <person name="Shi R."/>
            <person name="Sims S."/>
            <person name="Singer S.R."/>
            <person name="Sinharoy S."/>
            <person name="Sterck L."/>
            <person name="Viollet A."/>
            <person name="Wang B.B."/>
            <person name="Wang K."/>
            <person name="Wang M."/>
            <person name="Wang X."/>
            <person name="Warfsmann J."/>
            <person name="Weissenbach J."/>
            <person name="White D.D."/>
            <person name="White J.D."/>
            <person name="Wiley G.B."/>
            <person name="Wincker P."/>
            <person name="Xing Y."/>
            <person name="Yang L."/>
            <person name="Yao Z."/>
            <person name="Ying F."/>
            <person name="Zhai J."/>
            <person name="Zhou L."/>
            <person name="Zuber A."/>
            <person name="Denarie J."/>
            <person name="Dixon R.A."/>
            <person name="May G.D."/>
            <person name="Schwartz D.C."/>
            <person name="Rogers J."/>
            <person name="Quetier F."/>
            <person name="Town C.D."/>
            <person name="Roe B.A."/>
        </authorList>
    </citation>
    <scope>NUCLEOTIDE SEQUENCE [LARGE SCALE GENOMIC DNA]</scope>
    <source>
        <strain evidence="1">A17</strain>
        <strain evidence="2 3">cv. Jemalong A17</strain>
    </source>
</reference>
<dbReference type="Gene3D" id="3.30.40.10">
    <property type="entry name" value="Zinc/RING finger domain, C3HC4 (zinc finger)"/>
    <property type="match status" value="1"/>
</dbReference>
<dbReference type="HOGENOM" id="CLU_2295893_0_0_1"/>
<evidence type="ECO:0000313" key="3">
    <source>
        <dbReference type="Proteomes" id="UP000002051"/>
    </source>
</evidence>
<name>G7KNE7_MEDTR</name>
<accession>G7KNE7</accession>
<sequence>MTFYLTCQFQIHINEVRVCGGFNNGNHCIAEENFEAGNHCVVDAFSKENNDVCPIFGFGCDIVLCDWCLSSLNHGCLGLNRVLDGDWFFRICCCKICYRPK</sequence>
<dbReference type="EMBL" id="CM001222">
    <property type="protein sequence ID" value="AES75890.1"/>
    <property type="molecule type" value="Genomic_DNA"/>
</dbReference>
<dbReference type="PaxDb" id="3880-AES75890"/>
<gene>
    <name evidence="1" type="ordered locus">MTR_6g061000</name>
</gene>
<reference evidence="1 3" key="2">
    <citation type="journal article" date="2014" name="BMC Genomics">
        <title>An improved genome release (version Mt4.0) for the model legume Medicago truncatula.</title>
        <authorList>
            <person name="Tang H."/>
            <person name="Krishnakumar V."/>
            <person name="Bidwell S."/>
            <person name="Rosen B."/>
            <person name="Chan A."/>
            <person name="Zhou S."/>
            <person name="Gentzbittel L."/>
            <person name="Childs K.L."/>
            <person name="Yandell M."/>
            <person name="Gundlach H."/>
            <person name="Mayer K.F."/>
            <person name="Schwartz D.C."/>
            <person name="Town C.D."/>
        </authorList>
    </citation>
    <scope>GENOME REANNOTATION</scope>
    <source>
        <strain evidence="2 3">cv. Jemalong A17</strain>
    </source>
</reference>
<dbReference type="STRING" id="3880.G7KNE7"/>
<proteinExistence type="predicted"/>
<dbReference type="AlphaFoldDB" id="G7KNE7"/>
<evidence type="ECO:0000313" key="2">
    <source>
        <dbReference type="EnsemblPlants" id="AES75890"/>
    </source>
</evidence>
<reference evidence="2" key="3">
    <citation type="submission" date="2015-04" db="UniProtKB">
        <authorList>
            <consortium name="EnsemblPlants"/>
        </authorList>
    </citation>
    <scope>IDENTIFICATION</scope>
    <source>
        <strain evidence="2">cv. Jemalong A17</strain>
    </source>
</reference>